<evidence type="ECO:0000256" key="6">
    <source>
        <dbReference type="ARBA" id="ARBA00022989"/>
    </source>
</evidence>
<accession>A0A1I8A5D8</accession>
<keyword evidence="9" id="KW-0325">Glycoprotein</keyword>
<dbReference type="PANTHER" id="PTHR12369:SF11">
    <property type="entry name" value="HEXOSYLTRANSFERASE"/>
    <property type="match status" value="1"/>
</dbReference>
<dbReference type="FunFam" id="3.90.550.50:FF:000004">
    <property type="entry name" value="Hexosyltransferase"/>
    <property type="match status" value="1"/>
</dbReference>
<evidence type="ECO:0000313" key="11">
    <source>
        <dbReference type="Proteomes" id="UP000095287"/>
    </source>
</evidence>
<evidence type="ECO:0000313" key="12">
    <source>
        <dbReference type="WBParaSite" id="L893_g32861.t1"/>
    </source>
</evidence>
<keyword evidence="6 10" id="KW-1133">Transmembrane helix</keyword>
<comment type="similarity">
    <text evidence="2 10">Belongs to the chondroitin N-acetylgalactosaminyltransferase family.</text>
</comment>
<comment type="subcellular location">
    <subcellularLocation>
        <location evidence="1 10">Golgi apparatus</location>
        <location evidence="1 10">Golgi stack membrane</location>
        <topology evidence="1 10">Single-pass type II membrane protein</topology>
    </subcellularLocation>
</comment>
<name>A0A1I8A5D8_9BILA</name>
<evidence type="ECO:0000256" key="4">
    <source>
        <dbReference type="ARBA" id="ARBA00022692"/>
    </source>
</evidence>
<keyword evidence="4 10" id="KW-0812">Transmembrane</keyword>
<proteinExistence type="inferred from homology"/>
<dbReference type="AlphaFoldDB" id="A0A1I8A5D8"/>
<keyword evidence="5 10" id="KW-0735">Signal-anchor</keyword>
<dbReference type="EC" id="2.4.1.-" evidence="10"/>
<evidence type="ECO:0000256" key="5">
    <source>
        <dbReference type="ARBA" id="ARBA00022968"/>
    </source>
</evidence>
<dbReference type="InterPro" id="IPR008428">
    <property type="entry name" value="Chond_GalNAc"/>
</dbReference>
<evidence type="ECO:0000256" key="2">
    <source>
        <dbReference type="ARBA" id="ARBA00009239"/>
    </source>
</evidence>
<dbReference type="InterPro" id="IPR051227">
    <property type="entry name" value="CS_glycosyltransferase"/>
</dbReference>
<dbReference type="Proteomes" id="UP000095287">
    <property type="component" value="Unplaced"/>
</dbReference>
<dbReference type="SUPFAM" id="SSF53448">
    <property type="entry name" value="Nucleotide-diphospho-sugar transferases"/>
    <property type="match status" value="1"/>
</dbReference>
<evidence type="ECO:0000256" key="7">
    <source>
        <dbReference type="ARBA" id="ARBA00023034"/>
    </source>
</evidence>
<dbReference type="PANTHER" id="PTHR12369">
    <property type="entry name" value="CHONDROITIN SYNTHASE"/>
    <property type="match status" value="1"/>
</dbReference>
<keyword evidence="7 10" id="KW-0333">Golgi apparatus</keyword>
<sequence length="831" mass="94567">MLIENSIASNLELMCEGKVEARARTSRGHPDPIHVRESLPFVHPKKETPRTRIYFSRVATWLRRGALFAYRLYNHVLSDLRASPSREEDAPVLLTVSNSKMNLRVSRPLMVCLVGVLLGMSLTWTCVFLRSTTLHSLAVLSGADCPHGERQKSPRAPEPELLLVGIMTAAKYVDTRAYNVWRTWAQHIPGKILFFVAEGTTSIHPDMPLVRLKGVDDVYPPQKKSFAMLKWMADNHMKNFHWFLRADDDLYVNTDKLEDFLRSLDPNKAQFLGQAGQGNSAEYGQLALGQQDNYCMGGPGVVFSRETLRLVSPHLESCLGEMLTTHEDVEVGRCVRKHVGVACAWNYEMQTLFHNNQTVPQAYTEGLEELHKAITLHPVKKPSLMRRIHANALEGRIKKLRSKRSDLFTDLSSSPKVSLVRRVANTSSDLSYWDYISSNNILFCANQVTCPRHTVDLSIRTEISEIITQLFEEFNANARQRGRVLQFQNLQYGYMRVEPRHGVDYILDMILWFKKFRPPHRTTLSVRRHAYVQQTFGELEAQSDEDYRRQRYQSNVLAESPDATFDDMDASVSKPSDHIFIVLPLSGRAETFRRFANNLMTVTSKTQDAISLVIVLFDAKTDAENEAVRKTIELIREKSNIDVRIEEMGKQNFNRGLALTRGADSLPDDALMFFTDVDMLFTADSMSRIRLNTVKGSQVYFPIVFSEFSPESWEELDRLETDAFHYGRRRGYFRHFGFGLVSLYKQDLVAVGGFNKEIQGWGLEDVDLFEKVVKSPKLRIVRAPDPGLVHIYHPIHCASDMPAAQLKMCLGSKAASLASIDYLVKQVSAFA</sequence>
<evidence type="ECO:0000256" key="1">
    <source>
        <dbReference type="ARBA" id="ARBA00004447"/>
    </source>
</evidence>
<keyword evidence="11" id="KW-1185">Reference proteome</keyword>
<keyword evidence="8 10" id="KW-0472">Membrane</keyword>
<protein>
    <recommendedName>
        <fullName evidence="10">Hexosyltransferase</fullName>
        <ecNumber evidence="10">2.4.1.-</ecNumber>
    </recommendedName>
</protein>
<dbReference type="Gene3D" id="3.90.550.10">
    <property type="entry name" value="Spore Coat Polysaccharide Biosynthesis Protein SpsA, Chain A"/>
    <property type="match status" value="1"/>
</dbReference>
<organism evidence="11 12">
    <name type="scientific">Steinernema glaseri</name>
    <dbReference type="NCBI Taxonomy" id="37863"/>
    <lineage>
        <taxon>Eukaryota</taxon>
        <taxon>Metazoa</taxon>
        <taxon>Ecdysozoa</taxon>
        <taxon>Nematoda</taxon>
        <taxon>Chromadorea</taxon>
        <taxon>Rhabditida</taxon>
        <taxon>Tylenchina</taxon>
        <taxon>Panagrolaimomorpha</taxon>
        <taxon>Strongyloidoidea</taxon>
        <taxon>Steinernematidae</taxon>
        <taxon>Steinernema</taxon>
    </lineage>
</organism>
<evidence type="ECO:0000256" key="9">
    <source>
        <dbReference type="ARBA" id="ARBA00023180"/>
    </source>
</evidence>
<evidence type="ECO:0000256" key="3">
    <source>
        <dbReference type="ARBA" id="ARBA00022679"/>
    </source>
</evidence>
<dbReference type="GO" id="GO:0047238">
    <property type="term" value="F:glucuronosyl-N-acetylgalactosaminyl-proteoglycan 4-beta-N-acetylgalactosaminyltransferase activity"/>
    <property type="evidence" value="ECO:0007669"/>
    <property type="project" value="TreeGrafter"/>
</dbReference>
<dbReference type="InterPro" id="IPR029044">
    <property type="entry name" value="Nucleotide-diphossugar_trans"/>
</dbReference>
<dbReference type="Gene3D" id="3.90.550.50">
    <property type="match status" value="1"/>
</dbReference>
<evidence type="ECO:0000256" key="10">
    <source>
        <dbReference type="RuleBase" id="RU364016"/>
    </source>
</evidence>
<dbReference type="GO" id="GO:0032580">
    <property type="term" value="C:Golgi cisterna membrane"/>
    <property type="evidence" value="ECO:0007669"/>
    <property type="project" value="UniProtKB-SubCell"/>
</dbReference>
<keyword evidence="3 10" id="KW-0808">Transferase</keyword>
<reference evidence="12" key="1">
    <citation type="submission" date="2016-11" db="UniProtKB">
        <authorList>
            <consortium name="WormBaseParasite"/>
        </authorList>
    </citation>
    <scope>IDENTIFICATION</scope>
</reference>
<dbReference type="Pfam" id="PF05679">
    <property type="entry name" value="CHGN"/>
    <property type="match status" value="1"/>
</dbReference>
<feature type="transmembrane region" description="Helical" evidence="10">
    <location>
        <begin position="109"/>
        <end position="130"/>
    </location>
</feature>
<dbReference type="WBParaSite" id="L893_g32861.t1">
    <property type="protein sequence ID" value="L893_g32861.t1"/>
    <property type="gene ID" value="L893_g32861"/>
</dbReference>
<evidence type="ECO:0000256" key="8">
    <source>
        <dbReference type="ARBA" id="ARBA00023136"/>
    </source>
</evidence>